<accession>A0A1S8DCH9</accession>
<proteinExistence type="predicted"/>
<reference evidence="1 2" key="1">
    <citation type="submission" date="2017-01" db="EMBL/GenBank/DDBJ databases">
        <title>Draft genome sequence of Pseudomonas pachastrellae type strain CCUG 46540T from a deep sea.</title>
        <authorList>
            <person name="Gomila M."/>
            <person name="Mulet M."/>
            <person name="Lalucat J."/>
            <person name="Garcia-Valdes E."/>
        </authorList>
    </citation>
    <scope>NUCLEOTIDE SEQUENCE [LARGE SCALE GENOMIC DNA]</scope>
    <source>
        <strain evidence="1 2">CCUG 46540</strain>
    </source>
</reference>
<dbReference type="EMBL" id="MUBC01000062">
    <property type="protein sequence ID" value="ONM42549.1"/>
    <property type="molecule type" value="Genomic_DNA"/>
</dbReference>
<evidence type="ECO:0000313" key="2">
    <source>
        <dbReference type="Proteomes" id="UP000242847"/>
    </source>
</evidence>
<dbReference type="AlphaFoldDB" id="A0A1S8DCH9"/>
<name>A0A1S8DCH9_9GAMM</name>
<comment type="caution">
    <text evidence="1">The sequence shown here is derived from an EMBL/GenBank/DDBJ whole genome shotgun (WGS) entry which is preliminary data.</text>
</comment>
<organism evidence="1 2">
    <name type="scientific">Halopseudomonas pachastrellae</name>
    <dbReference type="NCBI Taxonomy" id="254161"/>
    <lineage>
        <taxon>Bacteria</taxon>
        <taxon>Pseudomonadati</taxon>
        <taxon>Pseudomonadota</taxon>
        <taxon>Gammaproteobacteria</taxon>
        <taxon>Pseudomonadales</taxon>
        <taxon>Pseudomonadaceae</taxon>
        <taxon>Halopseudomonas</taxon>
    </lineage>
</organism>
<sequence length="86" mass="9405">MVSGLAGGNYICLVDVFITGTAYDRATSEKERIRYVLEAGYAGTENAAKTLLALGRNVGAHFGLLDDKHLPTPLFDQFYRDFSVDS</sequence>
<keyword evidence="2" id="KW-1185">Reference proteome</keyword>
<protein>
    <submittedName>
        <fullName evidence="1">Uncharacterized protein</fullName>
    </submittedName>
</protein>
<evidence type="ECO:0000313" key="1">
    <source>
        <dbReference type="EMBL" id="ONM42549.1"/>
    </source>
</evidence>
<gene>
    <name evidence="1" type="ORF">BXT89_17365</name>
</gene>
<dbReference type="Proteomes" id="UP000242847">
    <property type="component" value="Unassembled WGS sequence"/>
</dbReference>